<evidence type="ECO:0000313" key="3">
    <source>
        <dbReference type="Proteomes" id="UP000681967"/>
    </source>
</evidence>
<sequence>DPIDTSRSLFLHSTPLVTGKQSIIDCIHNISLTDMSSPSNAETTCIRSVSYQRYVRLYQCINEHFDEYISDRCKTRPSTEPILDDWWLAMIQALEPNIRGLHMTFLHPPGLRTSFKFPVRQDELNIELGNVKCLLSQPLALGTQCNYTIPQPLCD</sequence>
<dbReference type="EMBL" id="CAJOBJ010007703">
    <property type="protein sequence ID" value="CAF4092934.1"/>
    <property type="molecule type" value="Genomic_DNA"/>
</dbReference>
<comment type="caution">
    <text evidence="2">The sequence shown here is derived from an EMBL/GenBank/DDBJ whole genome shotgun (WGS) entry which is preliminary data.</text>
</comment>
<evidence type="ECO:0000313" key="2">
    <source>
        <dbReference type="EMBL" id="CAF4093370.1"/>
    </source>
</evidence>
<gene>
    <name evidence="2" type="ORF">BYL167_LOCUS18726</name>
    <name evidence="1" type="ORF">GIL414_LOCUS16705</name>
</gene>
<feature type="non-terminal residue" evidence="2">
    <location>
        <position position="1"/>
    </location>
</feature>
<organism evidence="2 3">
    <name type="scientific">Rotaria magnacalcarata</name>
    <dbReference type="NCBI Taxonomy" id="392030"/>
    <lineage>
        <taxon>Eukaryota</taxon>
        <taxon>Metazoa</taxon>
        <taxon>Spiralia</taxon>
        <taxon>Gnathifera</taxon>
        <taxon>Rotifera</taxon>
        <taxon>Eurotatoria</taxon>
        <taxon>Bdelloidea</taxon>
        <taxon>Philodinida</taxon>
        <taxon>Philodinidae</taxon>
        <taxon>Rotaria</taxon>
    </lineage>
</organism>
<dbReference type="Proteomes" id="UP000681967">
    <property type="component" value="Unassembled WGS sequence"/>
</dbReference>
<evidence type="ECO:0000313" key="1">
    <source>
        <dbReference type="EMBL" id="CAF4092934.1"/>
    </source>
</evidence>
<dbReference type="AlphaFoldDB" id="A0A8S2QCU6"/>
<name>A0A8S2QCU6_9BILA</name>
<protein>
    <submittedName>
        <fullName evidence="2">Uncharacterized protein</fullName>
    </submittedName>
</protein>
<accession>A0A8S2QCU6</accession>
<proteinExistence type="predicted"/>
<dbReference type="Proteomes" id="UP000681720">
    <property type="component" value="Unassembled WGS sequence"/>
</dbReference>
<reference evidence="2" key="1">
    <citation type="submission" date="2021-02" db="EMBL/GenBank/DDBJ databases">
        <authorList>
            <person name="Nowell W R."/>
        </authorList>
    </citation>
    <scope>NUCLEOTIDE SEQUENCE</scope>
</reference>
<dbReference type="EMBL" id="CAJOBH010007750">
    <property type="protein sequence ID" value="CAF4093370.1"/>
    <property type="molecule type" value="Genomic_DNA"/>
</dbReference>